<protein>
    <submittedName>
        <fullName evidence="6">N-acetylglucosamine-6-phosphate deacetylase</fullName>
        <ecNumber evidence="6">3.5.1.25</ecNumber>
    </submittedName>
</protein>
<dbReference type="Pfam" id="PF01979">
    <property type="entry name" value="Amidohydro_1"/>
    <property type="match status" value="1"/>
</dbReference>
<keyword evidence="7" id="KW-1185">Reference proteome</keyword>
<evidence type="ECO:0000259" key="5">
    <source>
        <dbReference type="Pfam" id="PF01979"/>
    </source>
</evidence>
<organism evidence="6 7">
    <name type="scientific">Bacillus salipaludis</name>
    <dbReference type="NCBI Taxonomy" id="2547811"/>
    <lineage>
        <taxon>Bacteria</taxon>
        <taxon>Bacillati</taxon>
        <taxon>Bacillota</taxon>
        <taxon>Bacilli</taxon>
        <taxon>Bacillales</taxon>
        <taxon>Bacillaceae</taxon>
        <taxon>Bacillus</taxon>
    </lineage>
</organism>
<keyword evidence="3 4" id="KW-0378">Hydrolase</keyword>
<keyword evidence="2" id="KW-0479">Metal-binding</keyword>
<comment type="caution">
    <text evidence="6">The sequence shown here is derived from an EMBL/GenBank/DDBJ whole genome shotgun (WGS) entry which is preliminary data.</text>
</comment>
<dbReference type="PANTHER" id="PTHR11113:SF14">
    <property type="entry name" value="N-ACETYLGLUCOSAMINE-6-PHOSPHATE DEACETYLASE"/>
    <property type="match status" value="1"/>
</dbReference>
<dbReference type="SUPFAM" id="SSF51556">
    <property type="entry name" value="Metallo-dependent hydrolases"/>
    <property type="match status" value="1"/>
</dbReference>
<dbReference type="PIRSF" id="PIRSF038994">
    <property type="entry name" value="NagA"/>
    <property type="match status" value="1"/>
</dbReference>
<dbReference type="InterPro" id="IPR006680">
    <property type="entry name" value="Amidohydro-rel"/>
</dbReference>
<dbReference type="EMBL" id="JBJHQH010000003">
    <property type="protein sequence ID" value="MFK9090730.1"/>
    <property type="molecule type" value="Genomic_DNA"/>
</dbReference>
<dbReference type="EC" id="3.5.1.25" evidence="6"/>
<dbReference type="PANTHER" id="PTHR11113">
    <property type="entry name" value="N-ACETYLGLUCOSAMINE-6-PHOSPHATE DEACETYLASE"/>
    <property type="match status" value="1"/>
</dbReference>
<accession>A0ABW8RBA5</accession>
<evidence type="ECO:0000313" key="7">
    <source>
        <dbReference type="Proteomes" id="UP001623041"/>
    </source>
</evidence>
<proteinExistence type="inferred from homology"/>
<evidence type="ECO:0000256" key="3">
    <source>
        <dbReference type="ARBA" id="ARBA00022801"/>
    </source>
</evidence>
<reference evidence="6 7" key="1">
    <citation type="submission" date="2024-11" db="EMBL/GenBank/DDBJ databases">
        <authorList>
            <person name="Lucas J.A."/>
        </authorList>
    </citation>
    <scope>NUCLEOTIDE SEQUENCE [LARGE SCALE GENOMIC DNA]</scope>
    <source>
        <strain evidence="6 7">Z 5.4</strain>
    </source>
</reference>
<dbReference type="Proteomes" id="UP001623041">
    <property type="component" value="Unassembled WGS sequence"/>
</dbReference>
<dbReference type="InterPro" id="IPR032466">
    <property type="entry name" value="Metal_Hydrolase"/>
</dbReference>
<comment type="similarity">
    <text evidence="1 4">Belongs to the metallo-dependent hydrolases superfamily. NagA family.</text>
</comment>
<evidence type="ECO:0000313" key="6">
    <source>
        <dbReference type="EMBL" id="MFK9090730.1"/>
    </source>
</evidence>
<evidence type="ECO:0000256" key="1">
    <source>
        <dbReference type="ARBA" id="ARBA00010716"/>
    </source>
</evidence>
<dbReference type="Gene3D" id="3.20.20.140">
    <property type="entry name" value="Metal-dependent hydrolases"/>
    <property type="match status" value="1"/>
</dbReference>
<evidence type="ECO:0000256" key="2">
    <source>
        <dbReference type="ARBA" id="ARBA00022723"/>
    </source>
</evidence>
<dbReference type="GO" id="GO:0008448">
    <property type="term" value="F:N-acetylglucosamine-6-phosphate deacetylase activity"/>
    <property type="evidence" value="ECO:0007669"/>
    <property type="project" value="UniProtKB-EC"/>
</dbReference>
<keyword evidence="4" id="KW-0119">Carbohydrate metabolism</keyword>
<name>A0ABW8RBA5_9BACI</name>
<gene>
    <name evidence="6" type="ORF">ACJEBI_04445</name>
</gene>
<feature type="domain" description="Amidohydrolase-related" evidence="5">
    <location>
        <begin position="39"/>
        <end position="379"/>
    </location>
</feature>
<dbReference type="InterPro" id="IPR003764">
    <property type="entry name" value="GlcNAc_6-P_deAcase"/>
</dbReference>
<evidence type="ECO:0000256" key="4">
    <source>
        <dbReference type="PIRNR" id="PIRNR038994"/>
    </source>
</evidence>
<sequence length="392" mass="42901">MFKGIHYQTGEAIAISIEEKTISLIEKLTEGDISSRLPIVAPGLVDLQLNGYRGVDFNSPPFSKQDVYNVTSALWKEGVVSYYPTIITNEESKIEEAIGTILEACDSDELVNKSIAGIHLEGPFISPEDGPRGAHNKKYVQKPDWSLFQKWQNAAKGKIKILTISPEWPGSTDFIKKCADSGVTVAIGHTAATPEQIEAAVSAGARMSTHLGNGAHLMLPRHPNYIWEQLAQDNLWASCIADGFHLPASVLKVIFKVKKEKAILVSDAVYLSGLPHGTYNTHIGGAVVLTSEGKLHLADYPNLLAGSVQMLKSGIEYLVQQGICSFPDAWNAASILPASFMDLPSHNGLSVNSKADFVLLERQANHWKVIQTVKHGTIVYQDESFIKNRHHI</sequence>
<dbReference type="RefSeq" id="WP_406579426.1">
    <property type="nucleotide sequence ID" value="NZ_JBJHQH010000003.1"/>
</dbReference>